<protein>
    <submittedName>
        <fullName evidence="3">Amidohydrolase</fullName>
    </submittedName>
</protein>
<keyword evidence="4" id="KW-1185">Reference proteome</keyword>
<proteinExistence type="predicted"/>
<evidence type="ECO:0000256" key="1">
    <source>
        <dbReference type="SAM" id="SignalP"/>
    </source>
</evidence>
<dbReference type="RefSeq" id="WP_274944856.1">
    <property type="nucleotide sequence ID" value="NZ_JANWOI010000009.1"/>
</dbReference>
<dbReference type="InterPro" id="IPR011059">
    <property type="entry name" value="Metal-dep_hydrolase_composite"/>
</dbReference>
<dbReference type="AlphaFoldDB" id="A0A9X3U021"/>
<evidence type="ECO:0000313" key="3">
    <source>
        <dbReference type="EMBL" id="MDA5195141.1"/>
    </source>
</evidence>
<keyword evidence="1" id="KW-0732">Signal</keyword>
<dbReference type="PANTHER" id="PTHR22642">
    <property type="entry name" value="IMIDAZOLONEPROPIONASE"/>
    <property type="match status" value="1"/>
</dbReference>
<dbReference type="EMBL" id="JANWOI010000009">
    <property type="protein sequence ID" value="MDA5195141.1"/>
    <property type="molecule type" value="Genomic_DNA"/>
</dbReference>
<comment type="caution">
    <text evidence="3">The sequence shown here is derived from an EMBL/GenBank/DDBJ whole genome shotgun (WGS) entry which is preliminary data.</text>
</comment>
<dbReference type="SUPFAM" id="SSF51556">
    <property type="entry name" value="Metallo-dependent hydrolases"/>
    <property type="match status" value="1"/>
</dbReference>
<feature type="signal peptide" evidence="1">
    <location>
        <begin position="1"/>
        <end position="29"/>
    </location>
</feature>
<dbReference type="Pfam" id="PF07969">
    <property type="entry name" value="Amidohydro_3"/>
    <property type="match status" value="1"/>
</dbReference>
<dbReference type="Gene3D" id="2.30.40.10">
    <property type="entry name" value="Urease, subunit C, domain 1"/>
    <property type="match status" value="1"/>
</dbReference>
<dbReference type="Proteomes" id="UP001141619">
    <property type="component" value="Unassembled WGS sequence"/>
</dbReference>
<dbReference type="InterPro" id="IPR013108">
    <property type="entry name" value="Amidohydro_3"/>
</dbReference>
<reference evidence="3" key="2">
    <citation type="journal article" date="2023" name="Syst. Appl. Microbiol.">
        <title>Govania unica gen. nov., sp. nov., a rare biosphere bacterium that represents a novel family in the class Alphaproteobacteria.</title>
        <authorList>
            <person name="Vandamme P."/>
            <person name="Peeters C."/>
            <person name="Hettiarachchi A."/>
            <person name="Cnockaert M."/>
            <person name="Carlier A."/>
        </authorList>
    </citation>
    <scope>NUCLEOTIDE SEQUENCE</scope>
    <source>
        <strain evidence="3">LMG 31809</strain>
    </source>
</reference>
<organism evidence="3 4">
    <name type="scientific">Govanella unica</name>
    <dbReference type="NCBI Taxonomy" id="2975056"/>
    <lineage>
        <taxon>Bacteria</taxon>
        <taxon>Pseudomonadati</taxon>
        <taxon>Pseudomonadota</taxon>
        <taxon>Alphaproteobacteria</taxon>
        <taxon>Emcibacterales</taxon>
        <taxon>Govanellaceae</taxon>
        <taxon>Govanella</taxon>
    </lineage>
</organism>
<dbReference type="InterPro" id="IPR032466">
    <property type="entry name" value="Metal_Hydrolase"/>
</dbReference>
<dbReference type="PANTHER" id="PTHR22642:SF2">
    <property type="entry name" value="PROTEIN LONG AFTER FAR-RED 3"/>
    <property type="match status" value="1"/>
</dbReference>
<evidence type="ECO:0000313" key="4">
    <source>
        <dbReference type="Proteomes" id="UP001141619"/>
    </source>
</evidence>
<dbReference type="Gene3D" id="3.10.310.70">
    <property type="match status" value="1"/>
</dbReference>
<dbReference type="CDD" id="cd01300">
    <property type="entry name" value="YtcJ_like"/>
    <property type="match status" value="1"/>
</dbReference>
<evidence type="ECO:0000259" key="2">
    <source>
        <dbReference type="Pfam" id="PF07969"/>
    </source>
</evidence>
<dbReference type="InterPro" id="IPR033932">
    <property type="entry name" value="YtcJ-like"/>
</dbReference>
<dbReference type="Gene3D" id="3.20.20.140">
    <property type="entry name" value="Metal-dependent hydrolases"/>
    <property type="match status" value="1"/>
</dbReference>
<reference evidence="3" key="1">
    <citation type="submission" date="2022-08" db="EMBL/GenBank/DDBJ databases">
        <authorList>
            <person name="Vandamme P."/>
            <person name="Hettiarachchi A."/>
            <person name="Peeters C."/>
            <person name="Cnockaert M."/>
            <person name="Carlier A."/>
        </authorList>
    </citation>
    <scope>NUCLEOTIDE SEQUENCE</scope>
    <source>
        <strain evidence="3">LMG 31809</strain>
    </source>
</reference>
<name>A0A9X3U021_9PROT</name>
<dbReference type="SUPFAM" id="SSF51338">
    <property type="entry name" value="Composite domain of metallo-dependent hydrolases"/>
    <property type="match status" value="1"/>
</dbReference>
<feature type="domain" description="Amidohydrolase 3" evidence="2">
    <location>
        <begin position="76"/>
        <end position="564"/>
    </location>
</feature>
<gene>
    <name evidence="3" type="ORF">NYP16_14440</name>
</gene>
<dbReference type="GO" id="GO:0016810">
    <property type="term" value="F:hydrolase activity, acting on carbon-nitrogen (but not peptide) bonds"/>
    <property type="evidence" value="ECO:0007669"/>
    <property type="project" value="InterPro"/>
</dbReference>
<feature type="chain" id="PRO_5040978280" evidence="1">
    <location>
        <begin position="30"/>
        <end position="570"/>
    </location>
</feature>
<dbReference type="PROSITE" id="PS51257">
    <property type="entry name" value="PROKAR_LIPOPROTEIN"/>
    <property type="match status" value="1"/>
</dbReference>
<accession>A0A9X3U021</accession>
<sequence>MRLRDFKRYPSVSLPVILACLLTASPAVSASGDLALINGDVKTPKGWSQAVGISNGKIIAVGTSADVQKALGKDAKVIDLMGKTVVPGMHDMHAHPMMAGILLSSCTFEQGSDLAAMKKAISDCAKKKKPGEWISGGQWQAGSLKDSELNKETLDAIAPDNPVSLVDISGHSLWVNSRALALAGITKDTKNPEGGIIERDAKGEATGILRESARDVLRKVLPKAGLAENTAALKTALDIMTSFGITTVVDAMVTPESLAAYVHLAETTGIEPRVRGCYVWRDNNPDFERDVANRTSFTRVNFKLDCVKVFMDGVPTDSHTGAMLEPYDHYENMDPKKPARGLLLAQADELNPLVTRLDKAGVTVKFHAAGDWAVRSAFDAVEAARKANGLKGPLHDVGHLTFVSEQDIKRAKPLNATLEFSPYLWFPQPITKDIIKVTGAKRNERAWPVAEGVKSGALVVAGSDWYVIPTPNPWIAVETLVTRKAPGGKGEAYGPKEAITLDDAMIIFTSNGARQFGNAAASGTIETGKIADLAIIDRNPYKIPITDVHNIKNLYTIIDGKIIYDASQAK</sequence>